<dbReference type="AlphaFoldDB" id="A0A645CT73"/>
<proteinExistence type="predicted"/>
<evidence type="ECO:0000313" key="1">
    <source>
        <dbReference type="EMBL" id="MPM80058.1"/>
    </source>
</evidence>
<comment type="caution">
    <text evidence="1">The sequence shown here is derived from an EMBL/GenBank/DDBJ whole genome shotgun (WGS) entry which is preliminary data.</text>
</comment>
<organism evidence="1">
    <name type="scientific">bioreactor metagenome</name>
    <dbReference type="NCBI Taxonomy" id="1076179"/>
    <lineage>
        <taxon>unclassified sequences</taxon>
        <taxon>metagenomes</taxon>
        <taxon>ecological metagenomes</taxon>
    </lineage>
</organism>
<name>A0A645CT73_9ZZZZ</name>
<accession>A0A645CT73</accession>
<gene>
    <name evidence="1" type="ORF">SDC9_127103</name>
</gene>
<protein>
    <submittedName>
        <fullName evidence="1">Uncharacterized protein</fullName>
    </submittedName>
</protein>
<reference evidence="1" key="1">
    <citation type="submission" date="2019-08" db="EMBL/GenBank/DDBJ databases">
        <authorList>
            <person name="Kucharzyk K."/>
            <person name="Murdoch R.W."/>
            <person name="Higgins S."/>
            <person name="Loffler F."/>
        </authorList>
    </citation>
    <scope>NUCLEOTIDE SEQUENCE</scope>
</reference>
<dbReference type="EMBL" id="VSSQ01029787">
    <property type="protein sequence ID" value="MPM80058.1"/>
    <property type="molecule type" value="Genomic_DNA"/>
</dbReference>
<sequence>MRQRVGDVFVGVAVEQVVRRLHGIIKIIVGFADMIDFDQGMVIFDALAVMAQSDQFHAPDFAAADDRNDLECDGFVGDILRQINLAVSTATAEFNDGIIGKYVVGFEKMFRAG</sequence>